<feature type="domain" description="POTRA" evidence="6">
    <location>
        <begin position="285"/>
        <end position="355"/>
    </location>
</feature>
<evidence type="ECO:0000313" key="8">
    <source>
        <dbReference type="Proteomes" id="UP000321820"/>
    </source>
</evidence>
<dbReference type="Gene3D" id="3.10.20.310">
    <property type="entry name" value="membrane protein fhac"/>
    <property type="match status" value="5"/>
</dbReference>
<proteinExistence type="predicted"/>
<dbReference type="OrthoDB" id="9776356at2"/>
<evidence type="ECO:0000259" key="6">
    <source>
        <dbReference type="Pfam" id="PF07244"/>
    </source>
</evidence>
<dbReference type="Gene3D" id="2.40.160.50">
    <property type="entry name" value="membrane protein fhac: a member of the omp85/tpsb transporter family"/>
    <property type="match status" value="1"/>
</dbReference>
<evidence type="ECO:0000313" key="7">
    <source>
        <dbReference type="EMBL" id="QEE31464.1"/>
    </source>
</evidence>
<keyword evidence="8" id="KW-1185">Reference proteome</keyword>
<gene>
    <name evidence="7" type="ORF">FTW19_19675</name>
</gene>
<dbReference type="InterPro" id="IPR010827">
    <property type="entry name" value="BamA/TamA_POTRA"/>
</dbReference>
<evidence type="ECO:0000256" key="4">
    <source>
        <dbReference type="ARBA" id="ARBA00023136"/>
    </source>
</evidence>
<dbReference type="PANTHER" id="PTHR12815:SF18">
    <property type="entry name" value="SORTING AND ASSEMBLY MACHINERY COMPONENT 50 HOMOLOG"/>
    <property type="match status" value="1"/>
</dbReference>
<feature type="domain" description="POTRA" evidence="6">
    <location>
        <begin position="361"/>
        <end position="448"/>
    </location>
</feature>
<keyword evidence="2" id="KW-1134">Transmembrane beta strand</keyword>
<evidence type="ECO:0000256" key="2">
    <source>
        <dbReference type="ARBA" id="ARBA00022452"/>
    </source>
</evidence>
<feature type="domain" description="POTRA" evidence="6">
    <location>
        <begin position="452"/>
        <end position="530"/>
    </location>
</feature>
<reference evidence="7 8" key="1">
    <citation type="submission" date="2019-08" db="EMBL/GenBank/DDBJ databases">
        <title>Complete genome sequence of Terriglobus albidus strain ORNL.</title>
        <authorList>
            <person name="Podar M."/>
        </authorList>
    </citation>
    <scope>NUCLEOTIDE SEQUENCE [LARGE SCALE GENOMIC DNA]</scope>
    <source>
        <strain evidence="7 8">ORNL</strain>
    </source>
</reference>
<dbReference type="Pfam" id="PF07244">
    <property type="entry name" value="POTRA"/>
    <property type="match status" value="5"/>
</dbReference>
<dbReference type="AlphaFoldDB" id="A0A5B9EIJ0"/>
<dbReference type="InterPro" id="IPR039910">
    <property type="entry name" value="D15-like"/>
</dbReference>
<dbReference type="Proteomes" id="UP000321820">
    <property type="component" value="Chromosome"/>
</dbReference>
<accession>A0A5B9EIJ0</accession>
<comment type="subcellular location">
    <subcellularLocation>
        <location evidence="1">Membrane</location>
    </subcellularLocation>
</comment>
<sequence length="1038" mass="114410">MACLLLGCAVNLAHSQAVDQAFVSAGGSDQQTTTTPTPTSGIWNLRGLKVDKIEFEGVTLEQQQGLVSELPVHENQVLDPASLQEMTRRLYSSGLYRDIELRGVRHGDSVTLIFYGTSRYFVGRIDILEVNNERLTSILEYASQLQPGTPFQEEKVAAGVDGIKQSLQQNGYYQPTITPATKVDEAGKQVDVSYTVHIGPQARVGQVALSGDPGMTLVEFRKRGKLKEKTKVNRDTVSNAFTRLRKNYQKKDRLEATIALEESQYNDQRKQLDYKFNANQGAIVRVVTEGDKISSRQLKKLVPIYEESAVDNDLVNEGAHNIKEALQRKGFFDVDVTASRSGAGTAQETVTYTIHNNRKHKVVSVDIAGNQYFDTDTLKERMQVARADAYNRVGRYSQQLLAADVASIQALYRANGFSHAEVKTDVKDVESDKKKSAQIQVLLTVTEGTQQKFGEVALNGANPARSTEIRGLLNAQQGQPYSLITLSGDRDAVLGYYLSHGFDQARVEVHQSKADGGDSVMNVSLDVTEGEQVFVNKVLISGALKTRPGIVQRQIELKPDQPLDQTALLDTQRNLYNLALFSEVNTAVQNPDGHTSRKNVLVQLKEAKRWDVTYGFGFEAQTGTPQTNCNAQQSLNPGADCKQEGKAGVSPRVSIDVTRINLRGTDQSLSMHVTYGLLEQIATATFSLPHFRNRRNLDAAVSGGYSNVRNISTYASKQLQGSMKLTQRVNRADTLIYDFTYRRVSVDQASLQIAANLIPLLSQPVKVGGPGITLLHDTRQPSPLDSTKGLYLSVQNFFSNHVFGSDVDFNRTDITNSTYYAFGKKSRYVFARSTRFGFIATLGQNPQLNGNTACTSKLVTDPSCIAVPLPERLYAGGATSHRGFPINGAGPRDLTTGFPVGGNGVFVNSFEMRLPGPVLPLVNDNLQVVLFHDMGNAFINVSDIWKSFGRFHQPNEQTCKIFTGVTTGTCDFNYFSHAIGTGARYKTPVGPLRVDFSYNLNPPFYPVVNDYSKPYPQVNGFAGRASHFNFFFSIGQTF</sequence>
<keyword evidence="4" id="KW-0472">Membrane</keyword>
<feature type="domain" description="POTRA" evidence="6">
    <location>
        <begin position="122"/>
        <end position="197"/>
    </location>
</feature>
<feature type="domain" description="POTRA" evidence="6">
    <location>
        <begin position="535"/>
        <end position="606"/>
    </location>
</feature>
<feature type="domain" description="Bacterial surface antigen (D15)" evidence="5">
    <location>
        <begin position="661"/>
        <end position="1038"/>
    </location>
</feature>
<protein>
    <submittedName>
        <fullName evidence="7">BamA/TamA family outer membrane protein</fullName>
    </submittedName>
</protein>
<dbReference type="EMBL" id="CP042806">
    <property type="protein sequence ID" value="QEE31464.1"/>
    <property type="molecule type" value="Genomic_DNA"/>
</dbReference>
<dbReference type="Pfam" id="PF01103">
    <property type="entry name" value="Omp85"/>
    <property type="match status" value="1"/>
</dbReference>
<organism evidence="7 8">
    <name type="scientific">Terriglobus albidus</name>
    <dbReference type="NCBI Taxonomy" id="1592106"/>
    <lineage>
        <taxon>Bacteria</taxon>
        <taxon>Pseudomonadati</taxon>
        <taxon>Acidobacteriota</taxon>
        <taxon>Terriglobia</taxon>
        <taxon>Terriglobales</taxon>
        <taxon>Acidobacteriaceae</taxon>
        <taxon>Terriglobus</taxon>
    </lineage>
</organism>
<evidence type="ECO:0000256" key="1">
    <source>
        <dbReference type="ARBA" id="ARBA00004370"/>
    </source>
</evidence>
<dbReference type="PANTHER" id="PTHR12815">
    <property type="entry name" value="SORTING AND ASSEMBLY MACHINERY SAMM50 PROTEIN FAMILY MEMBER"/>
    <property type="match status" value="1"/>
</dbReference>
<dbReference type="InterPro" id="IPR000184">
    <property type="entry name" value="Bac_surfAg_D15"/>
</dbReference>
<evidence type="ECO:0000256" key="3">
    <source>
        <dbReference type="ARBA" id="ARBA00022692"/>
    </source>
</evidence>
<evidence type="ECO:0000259" key="5">
    <source>
        <dbReference type="Pfam" id="PF01103"/>
    </source>
</evidence>
<keyword evidence="3" id="KW-0812">Transmembrane</keyword>
<name>A0A5B9EIJ0_9BACT</name>
<dbReference type="KEGG" id="talb:FTW19_19675"/>
<dbReference type="GO" id="GO:0019867">
    <property type="term" value="C:outer membrane"/>
    <property type="evidence" value="ECO:0007669"/>
    <property type="project" value="InterPro"/>
</dbReference>